<feature type="transmembrane region" description="Helical" evidence="6">
    <location>
        <begin position="265"/>
        <end position="289"/>
    </location>
</feature>
<feature type="transmembrane region" description="Helical" evidence="6">
    <location>
        <begin position="12"/>
        <end position="40"/>
    </location>
</feature>
<feature type="transmembrane region" description="Helical" evidence="6">
    <location>
        <begin position="197"/>
        <end position="218"/>
    </location>
</feature>
<dbReference type="EMBL" id="MCGR01000004">
    <property type="protein sequence ID" value="ORY90136.1"/>
    <property type="molecule type" value="Genomic_DNA"/>
</dbReference>
<dbReference type="GO" id="GO:0004930">
    <property type="term" value="F:G protein-coupled receptor activity"/>
    <property type="evidence" value="ECO:0007669"/>
    <property type="project" value="TreeGrafter"/>
</dbReference>
<comment type="caution">
    <text evidence="7">The sequence shown here is derived from an EMBL/GenBank/DDBJ whole genome shotgun (WGS) entry which is preliminary data.</text>
</comment>
<feature type="transmembrane region" description="Helical" evidence="6">
    <location>
        <begin position="108"/>
        <end position="136"/>
    </location>
</feature>
<keyword evidence="8" id="KW-1185">Reference proteome</keyword>
<dbReference type="InParanoid" id="A0A1Y2G4G6"/>
<evidence type="ECO:0000313" key="7">
    <source>
        <dbReference type="EMBL" id="ORY90136.1"/>
    </source>
</evidence>
<protein>
    <submittedName>
        <fullName evidence="7">Uncharacterized protein</fullName>
    </submittedName>
</protein>
<feature type="transmembrane region" description="Helical" evidence="6">
    <location>
        <begin position="61"/>
        <end position="88"/>
    </location>
</feature>
<proteinExistence type="predicted"/>
<dbReference type="STRING" id="106004.A0A1Y2G4G6"/>
<organism evidence="7 8">
    <name type="scientific">Leucosporidium creatinivorum</name>
    <dbReference type="NCBI Taxonomy" id="106004"/>
    <lineage>
        <taxon>Eukaryota</taxon>
        <taxon>Fungi</taxon>
        <taxon>Dikarya</taxon>
        <taxon>Basidiomycota</taxon>
        <taxon>Pucciniomycotina</taxon>
        <taxon>Microbotryomycetes</taxon>
        <taxon>Leucosporidiales</taxon>
        <taxon>Leucosporidium</taxon>
    </lineage>
</organism>
<dbReference type="OrthoDB" id="100006at2759"/>
<evidence type="ECO:0000313" key="8">
    <source>
        <dbReference type="Proteomes" id="UP000193467"/>
    </source>
</evidence>
<reference evidence="7 8" key="1">
    <citation type="submission" date="2016-07" db="EMBL/GenBank/DDBJ databases">
        <title>Pervasive Adenine N6-methylation of Active Genes in Fungi.</title>
        <authorList>
            <consortium name="DOE Joint Genome Institute"/>
            <person name="Mondo S.J."/>
            <person name="Dannebaum R.O."/>
            <person name="Kuo R.C."/>
            <person name="Labutti K."/>
            <person name="Haridas S."/>
            <person name="Kuo A."/>
            <person name="Salamov A."/>
            <person name="Ahrendt S.R."/>
            <person name="Lipzen A."/>
            <person name="Sullivan W."/>
            <person name="Andreopoulos W.B."/>
            <person name="Clum A."/>
            <person name="Lindquist E."/>
            <person name="Daum C."/>
            <person name="Ramamoorthy G.K."/>
            <person name="Gryganskyi A."/>
            <person name="Culley D."/>
            <person name="Magnuson J.K."/>
            <person name="James T.Y."/>
            <person name="O'Malley M.A."/>
            <person name="Stajich J.E."/>
            <person name="Spatafora J.W."/>
            <person name="Visel A."/>
            <person name="Grigoriev I.V."/>
        </authorList>
    </citation>
    <scope>NUCLEOTIDE SEQUENCE [LARGE SCALE GENOMIC DNA]</scope>
    <source>
        <strain evidence="7 8">62-1032</strain>
    </source>
</reference>
<evidence type="ECO:0000256" key="4">
    <source>
        <dbReference type="ARBA" id="ARBA00023136"/>
    </source>
</evidence>
<gene>
    <name evidence="7" type="ORF">BCR35DRAFT_349900</name>
</gene>
<evidence type="ECO:0000256" key="2">
    <source>
        <dbReference type="ARBA" id="ARBA00022692"/>
    </source>
</evidence>
<keyword evidence="2 6" id="KW-0812">Transmembrane</keyword>
<feature type="transmembrane region" description="Helical" evidence="6">
    <location>
        <begin position="230"/>
        <end position="253"/>
    </location>
</feature>
<comment type="subcellular location">
    <subcellularLocation>
        <location evidence="1">Membrane</location>
        <topology evidence="1">Multi-pass membrane protein</topology>
    </subcellularLocation>
</comment>
<dbReference type="Proteomes" id="UP000193467">
    <property type="component" value="Unassembled WGS sequence"/>
</dbReference>
<feature type="compositionally biased region" description="Gly residues" evidence="5">
    <location>
        <begin position="319"/>
        <end position="329"/>
    </location>
</feature>
<evidence type="ECO:0000256" key="5">
    <source>
        <dbReference type="SAM" id="MobiDB-lite"/>
    </source>
</evidence>
<dbReference type="PANTHER" id="PTHR23112:SF37">
    <property type="entry name" value="G PROTEIN-COUPLED RECEPTOR GPR1"/>
    <property type="match status" value="1"/>
</dbReference>
<name>A0A1Y2G4G6_9BASI</name>
<evidence type="ECO:0000256" key="3">
    <source>
        <dbReference type="ARBA" id="ARBA00022989"/>
    </source>
</evidence>
<feature type="region of interest" description="Disordered" evidence="5">
    <location>
        <begin position="306"/>
        <end position="332"/>
    </location>
</feature>
<feature type="transmembrane region" description="Helical" evidence="6">
    <location>
        <begin position="143"/>
        <end position="166"/>
    </location>
</feature>
<dbReference type="GO" id="GO:0007189">
    <property type="term" value="P:adenylate cyclase-activating G protein-coupled receptor signaling pathway"/>
    <property type="evidence" value="ECO:0007669"/>
    <property type="project" value="TreeGrafter"/>
</dbReference>
<dbReference type="AlphaFoldDB" id="A0A1Y2G4G6"/>
<evidence type="ECO:0000256" key="1">
    <source>
        <dbReference type="ARBA" id="ARBA00004141"/>
    </source>
</evidence>
<dbReference type="GO" id="GO:0005886">
    <property type="term" value="C:plasma membrane"/>
    <property type="evidence" value="ECO:0007669"/>
    <property type="project" value="TreeGrafter"/>
</dbReference>
<sequence>MQEWIPNGDKHAGMIGVGVCACLSFLSMLLLLAYCISLLYTHYRRSPLSIAEEGSTRAVRFLTSSPGVLFLNLIVGDSTHCIGFMMTFEWLHLRAMPSPPTLTCQLQSVFIQLGNIAIAFANTYIAVSVFCLVVFSYKLPPRLVAALIGVQWIAVAVMALVGPVWISRGGGPFYAIAGGWCWITPEYDLMWLMLHHMWVYIAAFINLVLYSIVAYTILSRRRRAGGEQGGSAGLAMTLVLYPVAYCVVVTPLASYRLATLVHRPWPIQAGLAAGAVLSLAGFVDCLIFACTRALFSKKTGGRAVGVGTTEKRTRTAPRKGGGSTIGGGTPRNWEARPRFSPKLPSTYLTIHGLAIDSDTDLAFAHTTSRLGHGGGRSVSFVSSDESESAEEGATAAAAAAAGRVAEGDGRCRLCRDIWV</sequence>
<keyword evidence="3 6" id="KW-1133">Transmembrane helix</keyword>
<accession>A0A1Y2G4G6</accession>
<evidence type="ECO:0000256" key="6">
    <source>
        <dbReference type="SAM" id="Phobius"/>
    </source>
</evidence>
<dbReference type="PANTHER" id="PTHR23112">
    <property type="entry name" value="G PROTEIN-COUPLED RECEPTOR 157-RELATED"/>
    <property type="match status" value="1"/>
</dbReference>
<keyword evidence="4 6" id="KW-0472">Membrane</keyword>
<dbReference type="Gene3D" id="1.20.1070.10">
    <property type="entry name" value="Rhodopsin 7-helix transmembrane proteins"/>
    <property type="match status" value="1"/>
</dbReference>